<evidence type="ECO:0000313" key="8">
    <source>
        <dbReference type="Proteomes" id="UP001159364"/>
    </source>
</evidence>
<feature type="region of interest" description="Disordered" evidence="6">
    <location>
        <begin position="174"/>
        <end position="193"/>
    </location>
</feature>
<evidence type="ECO:0000256" key="4">
    <source>
        <dbReference type="ARBA" id="ARBA00035250"/>
    </source>
</evidence>
<dbReference type="HAMAP" id="MF_01343_B">
    <property type="entry name" value="Ribosomal_uS15_B"/>
    <property type="match status" value="1"/>
</dbReference>
<dbReference type="InterPro" id="IPR009068">
    <property type="entry name" value="uS15_NS1_RNA-bd_sf"/>
</dbReference>
<dbReference type="Proteomes" id="UP001159364">
    <property type="component" value="Linkage Group LG02"/>
</dbReference>
<organism evidence="7 8">
    <name type="scientific">Erythroxylum novogranatense</name>
    <dbReference type="NCBI Taxonomy" id="1862640"/>
    <lineage>
        <taxon>Eukaryota</taxon>
        <taxon>Viridiplantae</taxon>
        <taxon>Streptophyta</taxon>
        <taxon>Embryophyta</taxon>
        <taxon>Tracheophyta</taxon>
        <taxon>Spermatophyta</taxon>
        <taxon>Magnoliopsida</taxon>
        <taxon>eudicotyledons</taxon>
        <taxon>Gunneridae</taxon>
        <taxon>Pentapetalae</taxon>
        <taxon>rosids</taxon>
        <taxon>fabids</taxon>
        <taxon>Malpighiales</taxon>
        <taxon>Erythroxylaceae</taxon>
        <taxon>Erythroxylum</taxon>
    </lineage>
</organism>
<gene>
    <name evidence="7" type="ORF">K2173_027836</name>
</gene>
<keyword evidence="3" id="KW-0687">Ribonucleoprotein</keyword>
<proteinExistence type="inferred from homology"/>
<dbReference type="GO" id="GO:0005840">
    <property type="term" value="C:ribosome"/>
    <property type="evidence" value="ECO:0007669"/>
    <property type="project" value="UniProtKB-KW"/>
</dbReference>
<dbReference type="CDD" id="cd00353">
    <property type="entry name" value="Ribosomal_S15p_S13e"/>
    <property type="match status" value="1"/>
</dbReference>
<comment type="similarity">
    <text evidence="1">Belongs to the universal ribosomal protein uS15 family.</text>
</comment>
<dbReference type="EMBL" id="JAIWQS010000002">
    <property type="protein sequence ID" value="KAJ8772659.1"/>
    <property type="molecule type" value="Genomic_DNA"/>
</dbReference>
<dbReference type="GO" id="GO:0005737">
    <property type="term" value="C:cytoplasm"/>
    <property type="evidence" value="ECO:0007669"/>
    <property type="project" value="UniProtKB-ARBA"/>
</dbReference>
<comment type="caution">
    <text evidence="7">The sequence shown here is derived from an EMBL/GenBank/DDBJ whole genome shotgun (WGS) entry which is preliminary data.</text>
</comment>
<dbReference type="Gene3D" id="1.10.287.10">
    <property type="entry name" value="S15/NS1, RNA-binding"/>
    <property type="match status" value="1"/>
</dbReference>
<dbReference type="SMART" id="SM01387">
    <property type="entry name" value="Ribosomal_S15"/>
    <property type="match status" value="1"/>
</dbReference>
<evidence type="ECO:0000256" key="2">
    <source>
        <dbReference type="ARBA" id="ARBA00022980"/>
    </source>
</evidence>
<dbReference type="InterPro" id="IPR005290">
    <property type="entry name" value="Ribosomal_uS15_bac-type"/>
</dbReference>
<accession>A0AAV8U348</accession>
<feature type="compositionally biased region" description="Low complexity" evidence="6">
    <location>
        <begin position="63"/>
        <end position="75"/>
    </location>
</feature>
<feature type="compositionally biased region" description="Polar residues" evidence="6">
    <location>
        <begin position="76"/>
        <end position="88"/>
    </location>
</feature>
<dbReference type="AlphaFoldDB" id="A0AAV8U348"/>
<evidence type="ECO:0000256" key="6">
    <source>
        <dbReference type="SAM" id="MobiDB-lite"/>
    </source>
</evidence>
<dbReference type="Pfam" id="PF00312">
    <property type="entry name" value="Ribosomal_S15"/>
    <property type="match status" value="1"/>
</dbReference>
<reference evidence="7 8" key="1">
    <citation type="submission" date="2021-09" db="EMBL/GenBank/DDBJ databases">
        <title>Genomic insights and catalytic innovation underlie evolution of tropane alkaloids biosynthesis.</title>
        <authorList>
            <person name="Wang Y.-J."/>
            <person name="Tian T."/>
            <person name="Huang J.-P."/>
            <person name="Huang S.-X."/>
        </authorList>
    </citation>
    <scope>NUCLEOTIDE SEQUENCE [LARGE SCALE GENOMIC DNA]</scope>
    <source>
        <strain evidence="7">KIB-2018</strain>
        <tissue evidence="7">Leaf</tissue>
    </source>
</reference>
<dbReference type="NCBIfam" id="TIGR00952">
    <property type="entry name" value="S15_bact"/>
    <property type="match status" value="1"/>
</dbReference>
<name>A0AAV8U348_9ROSI</name>
<sequence length="459" mass="52208">MALSLSRPRHKSLTNPSFCHLFSSSSYRLNGQFSEQNSNNSQPQQSHKDSASSSFSDIKATLKHQQQSQQLQHTQIKNSSLSNPTSKIESAEKITASLSRFRLRSHVPPPPSSDPNAPQQVSFQELYRRNMMAKSENVGATNESSSSSSNDVSNKPVSGVLTFDIIRESLRSLRQRRSENSENVNNNRGDTTPMSSFISSLRLKPANENHVVKSSVVGRTTELPENVFGKDLKKDKRSADVSTSSEFVKRYTYSELGEKLRTLRPKVKGKDEGWFSLEELNERLRELRKMEEEKRATNPGFLGIPITDLCKSLVEKDEEQEQKRAHQSLAVLGQLGTTPEFRLLPPKENLVEKYFHPDNMSSAEKLKIELAKVRDKFKMSESDCGSARVQVAQLTTKIKHLASVLHKKDKHSRRGLQAMMQERKKLLKYLRRTDWDSYCFVISKLGLQDNPSYKTKIKY</sequence>
<feature type="region of interest" description="Disordered" evidence="6">
    <location>
        <begin position="30"/>
        <end position="89"/>
    </location>
</feature>
<dbReference type="GO" id="GO:0006412">
    <property type="term" value="P:translation"/>
    <property type="evidence" value="ECO:0007669"/>
    <property type="project" value="InterPro"/>
</dbReference>
<feature type="compositionally biased region" description="Low complexity" evidence="6">
    <location>
        <begin position="30"/>
        <end position="56"/>
    </location>
</feature>
<keyword evidence="8" id="KW-1185">Reference proteome</keyword>
<evidence type="ECO:0000256" key="1">
    <source>
        <dbReference type="ARBA" id="ARBA00008434"/>
    </source>
</evidence>
<evidence type="ECO:0000313" key="7">
    <source>
        <dbReference type="EMBL" id="KAJ8772659.1"/>
    </source>
</evidence>
<evidence type="ECO:0000256" key="3">
    <source>
        <dbReference type="ARBA" id="ARBA00023274"/>
    </source>
</evidence>
<dbReference type="PANTHER" id="PTHR47546">
    <property type="entry name" value="S15/NS1, RNA-BINDING PROTEIN"/>
    <property type="match status" value="1"/>
</dbReference>
<protein>
    <recommendedName>
        <fullName evidence="4">Small ribosomal subunit protein uS15c</fullName>
    </recommendedName>
    <alternativeName>
        <fullName evidence="5">30S ribosomal protein S15, chloroplastic</fullName>
    </alternativeName>
</protein>
<dbReference type="InterPro" id="IPR000589">
    <property type="entry name" value="Ribosomal_uS15"/>
</dbReference>
<keyword evidence="2" id="KW-0689">Ribosomal protein</keyword>
<evidence type="ECO:0000256" key="5">
    <source>
        <dbReference type="ARBA" id="ARBA00035484"/>
    </source>
</evidence>
<dbReference type="GO" id="GO:0003735">
    <property type="term" value="F:structural constituent of ribosome"/>
    <property type="evidence" value="ECO:0007669"/>
    <property type="project" value="InterPro"/>
</dbReference>
<dbReference type="SUPFAM" id="SSF47060">
    <property type="entry name" value="S15/NS1 RNA-binding domain"/>
    <property type="match status" value="1"/>
</dbReference>
<dbReference type="PANTHER" id="PTHR47546:SF3">
    <property type="entry name" value="30S RIBOSOMAL PROTEIN S15, CHLOROPLASTIC"/>
    <property type="match status" value="1"/>
</dbReference>
<dbReference type="GO" id="GO:1990904">
    <property type="term" value="C:ribonucleoprotein complex"/>
    <property type="evidence" value="ECO:0007669"/>
    <property type="project" value="UniProtKB-KW"/>
</dbReference>
<feature type="region of interest" description="Disordered" evidence="6">
    <location>
        <begin position="136"/>
        <end position="155"/>
    </location>
</feature>